<feature type="region of interest" description="Disordered" evidence="1">
    <location>
        <begin position="302"/>
        <end position="335"/>
    </location>
</feature>
<name>A0A261RZM8_9BORD</name>
<evidence type="ECO:0000313" key="2">
    <source>
        <dbReference type="EMBL" id="OZI30558.1"/>
    </source>
</evidence>
<dbReference type="OrthoDB" id="9103240at2"/>
<dbReference type="RefSeq" id="WP_094854982.1">
    <property type="nucleotide sequence ID" value="NZ_NEVM01000005.1"/>
</dbReference>
<dbReference type="Proteomes" id="UP000216020">
    <property type="component" value="Unassembled WGS sequence"/>
</dbReference>
<evidence type="ECO:0000256" key="1">
    <source>
        <dbReference type="SAM" id="MobiDB-lite"/>
    </source>
</evidence>
<evidence type="ECO:0000313" key="3">
    <source>
        <dbReference type="Proteomes" id="UP000216020"/>
    </source>
</evidence>
<feature type="compositionally biased region" description="Basic and acidic residues" evidence="1">
    <location>
        <begin position="326"/>
        <end position="335"/>
    </location>
</feature>
<proteinExistence type="predicted"/>
<sequence>MDQPLNMPLPDLAAGRPEPGGACVVCAGLQGSEQRYVASVLNRRTTPERVAESLTGSLGFCGHHTAALRHALEDSARFRAAAGMAAGWLARMVADTRVYGERLNEILFRSRDACPACLHRRRLEGRLLARVLRGAPASRRQLTNHLDGQLCLNHLHAMTPHLLSAGLPPVAGQAFKRAADRLRRQYPLWDMDGCAHPPAPPAALATQRMALAASIGLSCHVPRTDLARLRQEAPARACVVCDAVLAARDQWRTRLARTIELGYPLRLAAPSCPCHVVGCLLDGSAAAGHAAWSRFLQADNRPAKTDGGSEAAPAPPPRQRKGASWHLERPDAADREGRPDRYLAALGASCPACGADDVARMRAVLRYIAEYRAPADGDPPLCMKHFAEAYILESRGTLREDLAQRRMATLQAQAEQWPVRAFGRFS</sequence>
<keyword evidence="3" id="KW-1185">Reference proteome</keyword>
<dbReference type="AlphaFoldDB" id="A0A261RZM8"/>
<gene>
    <name evidence="2" type="ORF">CAL29_21320</name>
</gene>
<protein>
    <submittedName>
        <fullName evidence="2">Uncharacterized protein</fullName>
    </submittedName>
</protein>
<comment type="caution">
    <text evidence="2">The sequence shown here is derived from an EMBL/GenBank/DDBJ whole genome shotgun (WGS) entry which is preliminary data.</text>
</comment>
<organism evidence="2 3">
    <name type="scientific">Bordetella genomosp. 10</name>
    <dbReference type="NCBI Taxonomy" id="1416804"/>
    <lineage>
        <taxon>Bacteria</taxon>
        <taxon>Pseudomonadati</taxon>
        <taxon>Pseudomonadota</taxon>
        <taxon>Betaproteobacteria</taxon>
        <taxon>Burkholderiales</taxon>
        <taxon>Alcaligenaceae</taxon>
        <taxon>Bordetella</taxon>
    </lineage>
</organism>
<accession>A0A261RZM8</accession>
<reference evidence="3" key="1">
    <citation type="submission" date="2017-05" db="EMBL/GenBank/DDBJ databases">
        <title>Complete and WGS of Bordetella genogroups.</title>
        <authorList>
            <person name="Spilker T."/>
            <person name="Lipuma J."/>
        </authorList>
    </citation>
    <scope>NUCLEOTIDE SEQUENCE [LARGE SCALE GENOMIC DNA]</scope>
    <source>
        <strain evidence="3">AU16122</strain>
    </source>
</reference>
<dbReference type="EMBL" id="NEVM01000005">
    <property type="protein sequence ID" value="OZI30558.1"/>
    <property type="molecule type" value="Genomic_DNA"/>
</dbReference>